<dbReference type="HOGENOM" id="CLU_115353_0_2_5"/>
<dbReference type="STRING" id="395963.Bind_3496"/>
<name>B2IFF3_BEII9</name>
<dbReference type="InterPro" id="IPR011856">
    <property type="entry name" value="tRNA_endonuc-like_dom_sf"/>
</dbReference>
<comment type="similarity">
    <text evidence="1 2">Belongs to the UPF0102 family.</text>
</comment>
<dbReference type="PANTHER" id="PTHR34039">
    <property type="entry name" value="UPF0102 PROTEIN YRAN"/>
    <property type="match status" value="1"/>
</dbReference>
<gene>
    <name evidence="3" type="ordered locus">Bind_3496</name>
</gene>
<protein>
    <recommendedName>
        <fullName evidence="2">UPF0102 protein Bind_3496</fullName>
    </recommendedName>
</protein>
<sequence length="125" mass="14477">MKSRKEARRRAHRFGLWAESLAILWLRMRFYRILDRRFFVKGGEIDIVAHRGDTIAFIEVKARPTLDEALLAIDAVKRRRLSLAARYWLAAHPWAASHVLRGDALCIAPWCWPRHIPAAIPLDIG</sequence>
<dbReference type="KEGG" id="bid:Bind_3496"/>
<reference evidence="3 4" key="2">
    <citation type="journal article" date="2010" name="J. Bacteriol.">
        <title>Complete genome sequence of Beijerinckia indica subsp. indica.</title>
        <authorList>
            <person name="Tamas I."/>
            <person name="Dedysh S.N."/>
            <person name="Liesack W."/>
            <person name="Stott M.B."/>
            <person name="Alam M."/>
            <person name="Murrell J.C."/>
            <person name="Dunfield P.F."/>
        </authorList>
    </citation>
    <scope>NUCLEOTIDE SEQUENCE [LARGE SCALE GENOMIC DNA]</scope>
    <source>
        <strain evidence="4">ATCC 9039 / DSM 1715 / NCIMB 8712</strain>
    </source>
</reference>
<keyword evidence="4" id="KW-1185">Reference proteome</keyword>
<dbReference type="Pfam" id="PF02021">
    <property type="entry name" value="UPF0102"/>
    <property type="match status" value="1"/>
</dbReference>
<dbReference type="Gene3D" id="3.40.1350.10">
    <property type="match status" value="1"/>
</dbReference>
<dbReference type="SUPFAM" id="SSF52980">
    <property type="entry name" value="Restriction endonuclease-like"/>
    <property type="match status" value="1"/>
</dbReference>
<evidence type="ECO:0000256" key="2">
    <source>
        <dbReference type="HAMAP-Rule" id="MF_00048"/>
    </source>
</evidence>
<dbReference type="NCBIfam" id="NF009151">
    <property type="entry name" value="PRK12497.1-5"/>
    <property type="match status" value="1"/>
</dbReference>
<dbReference type="OrthoDB" id="9812968at2"/>
<accession>B2IFF3</accession>
<dbReference type="InterPro" id="IPR003509">
    <property type="entry name" value="UPF0102_YraN-like"/>
</dbReference>
<dbReference type="Proteomes" id="UP000001695">
    <property type="component" value="Chromosome"/>
</dbReference>
<evidence type="ECO:0000313" key="4">
    <source>
        <dbReference type="Proteomes" id="UP000001695"/>
    </source>
</evidence>
<dbReference type="PANTHER" id="PTHR34039:SF1">
    <property type="entry name" value="UPF0102 PROTEIN YRAN"/>
    <property type="match status" value="1"/>
</dbReference>
<dbReference type="GO" id="GO:0003676">
    <property type="term" value="F:nucleic acid binding"/>
    <property type="evidence" value="ECO:0007669"/>
    <property type="project" value="InterPro"/>
</dbReference>
<reference evidence="4" key="1">
    <citation type="submission" date="2008-03" db="EMBL/GenBank/DDBJ databases">
        <title>Complete sequence of chromosome of Beijerinckia indica subsp. indica ATCC 9039.</title>
        <authorList>
            <consortium name="US DOE Joint Genome Institute"/>
            <person name="Copeland A."/>
            <person name="Lucas S."/>
            <person name="Lapidus A."/>
            <person name="Glavina del Rio T."/>
            <person name="Dalin E."/>
            <person name="Tice H."/>
            <person name="Bruce D."/>
            <person name="Goodwin L."/>
            <person name="Pitluck S."/>
            <person name="LaButti K."/>
            <person name="Schmutz J."/>
            <person name="Larimer F."/>
            <person name="Land M."/>
            <person name="Hauser L."/>
            <person name="Kyrpides N."/>
            <person name="Mikhailova N."/>
            <person name="Dunfield P.F."/>
            <person name="Dedysh S.N."/>
            <person name="Liesack W."/>
            <person name="Saw J.H."/>
            <person name="Alam M."/>
            <person name="Chen Y."/>
            <person name="Murrell J.C."/>
            <person name="Richardson P."/>
        </authorList>
    </citation>
    <scope>NUCLEOTIDE SEQUENCE [LARGE SCALE GENOMIC DNA]</scope>
    <source>
        <strain evidence="4">ATCC 9039 / DSM 1715 / NCIMB 8712</strain>
    </source>
</reference>
<evidence type="ECO:0000313" key="3">
    <source>
        <dbReference type="EMBL" id="ACB97053.1"/>
    </source>
</evidence>
<dbReference type="InterPro" id="IPR011335">
    <property type="entry name" value="Restrct_endonuc-II-like"/>
</dbReference>
<dbReference type="HAMAP" id="MF_00048">
    <property type="entry name" value="UPF0102"/>
    <property type="match status" value="1"/>
</dbReference>
<organism evidence="3 4">
    <name type="scientific">Beijerinckia indica subsp. indica (strain ATCC 9039 / DSM 1715 / NCIMB 8712)</name>
    <dbReference type="NCBI Taxonomy" id="395963"/>
    <lineage>
        <taxon>Bacteria</taxon>
        <taxon>Pseudomonadati</taxon>
        <taxon>Pseudomonadota</taxon>
        <taxon>Alphaproteobacteria</taxon>
        <taxon>Hyphomicrobiales</taxon>
        <taxon>Beijerinckiaceae</taxon>
        <taxon>Beijerinckia</taxon>
    </lineage>
</organism>
<dbReference type="RefSeq" id="WP_012386401.1">
    <property type="nucleotide sequence ID" value="NC_010581.1"/>
</dbReference>
<dbReference type="EMBL" id="CP001016">
    <property type="protein sequence ID" value="ACB97053.1"/>
    <property type="molecule type" value="Genomic_DNA"/>
</dbReference>
<dbReference type="AlphaFoldDB" id="B2IFF3"/>
<dbReference type="eggNOG" id="COG0792">
    <property type="taxonomic scope" value="Bacteria"/>
</dbReference>
<proteinExistence type="inferred from homology"/>
<evidence type="ECO:0000256" key="1">
    <source>
        <dbReference type="ARBA" id="ARBA00006738"/>
    </source>
</evidence>